<dbReference type="InterPro" id="IPR001293">
    <property type="entry name" value="Znf_TRAF"/>
</dbReference>
<dbReference type="Gene3D" id="3.30.40.10">
    <property type="entry name" value="Zinc/RING finger domain, C3HC4 (zinc finger)"/>
    <property type="match status" value="3"/>
</dbReference>
<evidence type="ECO:0000256" key="2">
    <source>
        <dbReference type="ARBA" id="ARBA00022771"/>
    </source>
</evidence>
<evidence type="ECO:0000313" key="8">
    <source>
        <dbReference type="EMBL" id="KAJ4461956.1"/>
    </source>
</evidence>
<evidence type="ECO:0000256" key="3">
    <source>
        <dbReference type="ARBA" id="ARBA00022833"/>
    </source>
</evidence>
<keyword evidence="2 4" id="KW-0863">Zinc-finger</keyword>
<gene>
    <name evidence="8" type="ORF">PAPYR_1657</name>
</gene>
<evidence type="ECO:0000259" key="7">
    <source>
        <dbReference type="PROSITE" id="PS50145"/>
    </source>
</evidence>
<feature type="zinc finger region" description="TRAF-type" evidence="4">
    <location>
        <begin position="208"/>
        <end position="248"/>
    </location>
</feature>
<evidence type="ECO:0000259" key="6">
    <source>
        <dbReference type="PROSITE" id="PS50089"/>
    </source>
</evidence>
<feature type="coiled-coil region" evidence="5">
    <location>
        <begin position="267"/>
        <end position="294"/>
    </location>
</feature>
<feature type="zinc finger region" description="TRAF-type" evidence="4">
    <location>
        <begin position="156"/>
        <end position="206"/>
    </location>
</feature>
<dbReference type="PROSITE" id="PS50089">
    <property type="entry name" value="ZF_RING_2"/>
    <property type="match status" value="1"/>
</dbReference>
<keyword evidence="5" id="KW-0175">Coiled coil</keyword>
<keyword evidence="3 4" id="KW-0862">Zinc</keyword>
<protein>
    <submittedName>
        <fullName evidence="8">Uncharacterized protein</fullName>
    </submittedName>
</protein>
<evidence type="ECO:0000256" key="5">
    <source>
        <dbReference type="SAM" id="Coils"/>
    </source>
</evidence>
<comment type="caution">
    <text evidence="8">The sequence shown here is derived from an EMBL/GenBank/DDBJ whole genome shotgun (WGS) entry which is preliminary data.</text>
</comment>
<dbReference type="PROSITE" id="PS50145">
    <property type="entry name" value="ZF_TRAF"/>
    <property type="match status" value="2"/>
</dbReference>
<dbReference type="Proteomes" id="UP001141327">
    <property type="component" value="Unassembled WGS sequence"/>
</dbReference>
<organism evidence="8 9">
    <name type="scientific">Paratrimastix pyriformis</name>
    <dbReference type="NCBI Taxonomy" id="342808"/>
    <lineage>
        <taxon>Eukaryota</taxon>
        <taxon>Metamonada</taxon>
        <taxon>Preaxostyla</taxon>
        <taxon>Paratrimastigidae</taxon>
        <taxon>Paratrimastix</taxon>
    </lineage>
</organism>
<dbReference type="InterPro" id="IPR001841">
    <property type="entry name" value="Znf_RING"/>
</dbReference>
<evidence type="ECO:0000256" key="1">
    <source>
        <dbReference type="ARBA" id="ARBA00022723"/>
    </source>
</evidence>
<dbReference type="PANTHER" id="PTHR10131:SF94">
    <property type="entry name" value="TNF RECEPTOR-ASSOCIATED FACTOR 4"/>
    <property type="match status" value="1"/>
</dbReference>
<evidence type="ECO:0000256" key="4">
    <source>
        <dbReference type="PROSITE-ProRule" id="PRU00207"/>
    </source>
</evidence>
<dbReference type="EMBL" id="JAPMOS010000005">
    <property type="protein sequence ID" value="KAJ4461956.1"/>
    <property type="molecule type" value="Genomic_DNA"/>
</dbReference>
<proteinExistence type="predicted"/>
<keyword evidence="9" id="KW-1185">Reference proteome</keyword>
<reference evidence="8" key="1">
    <citation type="journal article" date="2022" name="bioRxiv">
        <title>Genomics of Preaxostyla Flagellates Illuminates Evolutionary Transitions and the Path Towards Mitochondrial Loss.</title>
        <authorList>
            <person name="Novak L.V.F."/>
            <person name="Treitli S.C."/>
            <person name="Pyrih J."/>
            <person name="Halakuc P."/>
            <person name="Pipaliya S.V."/>
            <person name="Vacek V."/>
            <person name="Brzon O."/>
            <person name="Soukal P."/>
            <person name="Eme L."/>
            <person name="Dacks J.B."/>
            <person name="Karnkowska A."/>
            <person name="Elias M."/>
            <person name="Hampl V."/>
        </authorList>
    </citation>
    <scope>NUCLEOTIDE SEQUENCE</scope>
    <source>
        <strain evidence="8">RCP-MX</strain>
    </source>
</reference>
<evidence type="ECO:0000313" key="9">
    <source>
        <dbReference type="Proteomes" id="UP001141327"/>
    </source>
</evidence>
<dbReference type="InterPro" id="IPR013083">
    <property type="entry name" value="Znf_RING/FYVE/PHD"/>
</dbReference>
<dbReference type="PANTHER" id="PTHR10131">
    <property type="entry name" value="TNF RECEPTOR ASSOCIATED FACTOR"/>
    <property type="match status" value="1"/>
</dbReference>
<keyword evidence="1 4" id="KW-0479">Metal-binding</keyword>
<feature type="domain" description="TRAF-type" evidence="7">
    <location>
        <begin position="156"/>
        <end position="206"/>
    </location>
</feature>
<sequence>MEVDEPQEGFPADIFAQTVPDVMVCPICHGVMRQAVTFMCRGSHKACETCCQQWVKQMTPATCPCCREQLAEPHFNRDPFFNSLIQPTRSALHAGPIRFLLFDHPVTPTFAQRPCEWQGKLEDLARHQTQECSQRVVGCSHPGCTHRCPACTLPGHLDTCEWKPVSCEKCLQMIARKELPAHLGTVCPAVEVPCPDCHLLFQRSALDAHRAQCPEAPLPCPIPGCDVKLTRCRMADHLATASAQHLACLQVAFERTKAESDAAKEALAQSLAAQQRLQDEVNDLKGQVHRLEQQDLLDRGDCTDPSGDISLKLVRQKLEEHFGMKLGPAKDTIKEIVRSLAPRPRIATAAPLWWL</sequence>
<dbReference type="SUPFAM" id="SSF57850">
    <property type="entry name" value="RING/U-box"/>
    <property type="match status" value="1"/>
</dbReference>
<dbReference type="SUPFAM" id="SSF49599">
    <property type="entry name" value="TRAF domain-like"/>
    <property type="match status" value="1"/>
</dbReference>
<name>A0ABQ8UV39_9EUKA</name>
<feature type="domain" description="TRAF-type" evidence="7">
    <location>
        <begin position="208"/>
        <end position="248"/>
    </location>
</feature>
<dbReference type="Pfam" id="PF02176">
    <property type="entry name" value="zf-TRAF"/>
    <property type="match status" value="1"/>
</dbReference>
<feature type="domain" description="RING-type" evidence="6">
    <location>
        <begin position="25"/>
        <end position="67"/>
    </location>
</feature>
<accession>A0ABQ8UV39</accession>